<dbReference type="Pfam" id="PF21089">
    <property type="entry name" value="PKS_DH_N"/>
    <property type="match status" value="1"/>
</dbReference>
<dbReference type="Gene3D" id="3.40.50.11460">
    <property type="match status" value="1"/>
</dbReference>
<dbReference type="SMART" id="SM00826">
    <property type="entry name" value="PKS_DH"/>
    <property type="match status" value="1"/>
</dbReference>
<name>A0ABW7YIR0_STRCE</name>
<sequence length="431" mass="45669">WQAFYAGTGAHRVDLPTYAFRRDSYWLNPTPETTDASGLGLVPTGHPLLGAAIQHADGQDYLFTGRLSLATHPWLADHALHGVVVFPGTGLLELAVRAGEEAGCSQVAELTLAAPLVVPERGGAQVQVVVGEPDPNGRRKIDVYSRPEADTGLERPWIAHATGWLETEAHDVSDSLTVWPPADAVEVELDDAYARLDAAGYAYGPAFQGLRRLWRGDGELYAEVALSEEQRAEASGFALHPALLDAALHALLPGVAGDAPDRLPFTWSEVSLGAMGVDALRVRITTTGPETVALTVADETGAPVASVGALTLRPLSKEALRAAGGSTPDRLFRIDWSPVRASSDTPRPDETWAVIGEDTLGLGDLVRTYPRIDALPDEAPATVVVPLLASPRDEVASAAHAAVSDVLALVRGWLAQERFAGSRLVVVTRGA</sequence>
<accession>A0ABW7YIR0</accession>
<dbReference type="PANTHER" id="PTHR43775:SF51">
    <property type="entry name" value="INACTIVE PHENOLPHTHIOCEROL SYNTHESIS POLYKETIDE SYNTHASE TYPE I PKS1-RELATED"/>
    <property type="match status" value="1"/>
</dbReference>
<dbReference type="Pfam" id="PF14765">
    <property type="entry name" value="PS-DH"/>
    <property type="match status" value="1"/>
</dbReference>
<keyword evidence="1" id="KW-0808">Transferase</keyword>
<keyword evidence="6" id="KW-1185">Reference proteome</keyword>
<feature type="region of interest" description="N-terminal hotdog fold" evidence="3">
    <location>
        <begin position="46"/>
        <end position="172"/>
    </location>
</feature>
<dbReference type="PROSITE" id="PS52019">
    <property type="entry name" value="PKS_MFAS_DH"/>
    <property type="match status" value="1"/>
</dbReference>
<proteinExistence type="predicted"/>
<feature type="active site" description="Proton acceptor; for dehydratase activity" evidence="3">
    <location>
        <position position="78"/>
    </location>
</feature>
<evidence type="ECO:0000256" key="3">
    <source>
        <dbReference type="PROSITE-ProRule" id="PRU01363"/>
    </source>
</evidence>
<dbReference type="SUPFAM" id="SSF51735">
    <property type="entry name" value="NAD(P)-binding Rossmann-fold domains"/>
    <property type="match status" value="1"/>
</dbReference>
<dbReference type="InterPro" id="IPR049900">
    <property type="entry name" value="PKS_mFAS_DH"/>
</dbReference>
<feature type="non-terminal residue" evidence="5">
    <location>
        <position position="431"/>
    </location>
</feature>
<dbReference type="InterPro" id="IPR049551">
    <property type="entry name" value="PKS_DH_C"/>
</dbReference>
<evidence type="ECO:0000256" key="2">
    <source>
        <dbReference type="ARBA" id="ARBA00023268"/>
    </source>
</evidence>
<keyword evidence="2" id="KW-0511">Multifunctional enzyme</keyword>
<gene>
    <name evidence="5" type="ORF">ACIA8P_48380</name>
</gene>
<dbReference type="InterPro" id="IPR049552">
    <property type="entry name" value="PKS_DH_N"/>
</dbReference>
<feature type="region of interest" description="C-terminal hotdog fold" evidence="3">
    <location>
        <begin position="184"/>
        <end position="321"/>
    </location>
</feature>
<dbReference type="Gene3D" id="3.30.70.3290">
    <property type="match status" value="1"/>
</dbReference>
<evidence type="ECO:0000313" key="6">
    <source>
        <dbReference type="Proteomes" id="UP001612415"/>
    </source>
</evidence>
<dbReference type="EMBL" id="JBITDC010000061">
    <property type="protein sequence ID" value="MFI5682257.1"/>
    <property type="molecule type" value="Genomic_DNA"/>
</dbReference>
<dbReference type="PANTHER" id="PTHR43775">
    <property type="entry name" value="FATTY ACID SYNTHASE"/>
    <property type="match status" value="1"/>
</dbReference>
<evidence type="ECO:0000313" key="5">
    <source>
        <dbReference type="EMBL" id="MFI5682257.1"/>
    </source>
</evidence>
<dbReference type="InterPro" id="IPR050091">
    <property type="entry name" value="PKS_NRPS_Biosynth_Enz"/>
</dbReference>
<dbReference type="InterPro" id="IPR020807">
    <property type="entry name" value="PKS_DH"/>
</dbReference>
<reference evidence="5 6" key="1">
    <citation type="submission" date="2024-10" db="EMBL/GenBank/DDBJ databases">
        <title>The Natural Products Discovery Center: Release of the First 8490 Sequenced Strains for Exploring Actinobacteria Biosynthetic Diversity.</title>
        <authorList>
            <person name="Kalkreuter E."/>
            <person name="Kautsar S.A."/>
            <person name="Yang D."/>
            <person name="Bader C.D."/>
            <person name="Teijaro C.N."/>
            <person name="Fluegel L."/>
            <person name="Davis C.M."/>
            <person name="Simpson J.R."/>
            <person name="Lauterbach L."/>
            <person name="Steele A.D."/>
            <person name="Gui C."/>
            <person name="Meng S."/>
            <person name="Li G."/>
            <person name="Viehrig K."/>
            <person name="Ye F."/>
            <person name="Su P."/>
            <person name="Kiefer A.F."/>
            <person name="Nichols A."/>
            <person name="Cepeda A.J."/>
            <person name="Yan W."/>
            <person name="Fan B."/>
            <person name="Jiang Y."/>
            <person name="Adhikari A."/>
            <person name="Zheng C.-J."/>
            <person name="Schuster L."/>
            <person name="Cowan T.M."/>
            <person name="Smanski M.J."/>
            <person name="Chevrette M.G."/>
            <person name="De Carvalho L.P.S."/>
            <person name="Shen B."/>
        </authorList>
    </citation>
    <scope>NUCLEOTIDE SEQUENCE [LARGE SCALE GENOMIC DNA]</scope>
    <source>
        <strain evidence="5 6">NPDC051599</strain>
    </source>
</reference>
<dbReference type="Gene3D" id="3.10.129.110">
    <property type="entry name" value="Polyketide synthase dehydratase"/>
    <property type="match status" value="1"/>
</dbReference>
<protein>
    <submittedName>
        <fullName evidence="5">Polyketide synthase dehydratase domain-containing protein</fullName>
    </submittedName>
</protein>
<comment type="caution">
    <text evidence="5">The sequence shown here is derived from an EMBL/GenBank/DDBJ whole genome shotgun (WGS) entry which is preliminary data.</text>
</comment>
<dbReference type="InterPro" id="IPR042104">
    <property type="entry name" value="PKS_dehydratase_sf"/>
</dbReference>
<feature type="active site" description="Proton donor; for dehydratase activity" evidence="3">
    <location>
        <position position="245"/>
    </location>
</feature>
<feature type="non-terminal residue" evidence="5">
    <location>
        <position position="1"/>
    </location>
</feature>
<feature type="domain" description="PKS/mFAS DH" evidence="4">
    <location>
        <begin position="46"/>
        <end position="321"/>
    </location>
</feature>
<dbReference type="InterPro" id="IPR036291">
    <property type="entry name" value="NAD(P)-bd_dom_sf"/>
</dbReference>
<organism evidence="5 6">
    <name type="scientific">Streptomyces cellulosae</name>
    <dbReference type="NCBI Taxonomy" id="1968"/>
    <lineage>
        <taxon>Bacteria</taxon>
        <taxon>Bacillati</taxon>
        <taxon>Actinomycetota</taxon>
        <taxon>Actinomycetes</taxon>
        <taxon>Kitasatosporales</taxon>
        <taxon>Streptomycetaceae</taxon>
        <taxon>Streptomyces</taxon>
    </lineage>
</organism>
<evidence type="ECO:0000259" key="4">
    <source>
        <dbReference type="PROSITE" id="PS52019"/>
    </source>
</evidence>
<dbReference type="Proteomes" id="UP001612415">
    <property type="component" value="Unassembled WGS sequence"/>
</dbReference>
<evidence type="ECO:0000256" key="1">
    <source>
        <dbReference type="ARBA" id="ARBA00022679"/>
    </source>
</evidence>
<dbReference type="RefSeq" id="WP_398663570.1">
    <property type="nucleotide sequence ID" value="NZ_JBITDC010000061.1"/>
</dbReference>